<gene>
    <name evidence="1" type="ORF">SMRZ_LOCUS4247</name>
</gene>
<dbReference type="EMBL" id="UZAI01001326">
    <property type="protein sequence ID" value="VDO60686.1"/>
    <property type="molecule type" value="Genomic_DNA"/>
</dbReference>
<protein>
    <submittedName>
        <fullName evidence="1">Uncharacterized protein</fullName>
    </submittedName>
</protein>
<evidence type="ECO:0000313" key="2">
    <source>
        <dbReference type="Proteomes" id="UP000277204"/>
    </source>
</evidence>
<keyword evidence="2" id="KW-1185">Reference proteome</keyword>
<name>A0A183LKC2_9TREM</name>
<organism evidence="1 2">
    <name type="scientific">Schistosoma margrebowiei</name>
    <dbReference type="NCBI Taxonomy" id="48269"/>
    <lineage>
        <taxon>Eukaryota</taxon>
        <taxon>Metazoa</taxon>
        <taxon>Spiralia</taxon>
        <taxon>Lophotrochozoa</taxon>
        <taxon>Platyhelminthes</taxon>
        <taxon>Trematoda</taxon>
        <taxon>Digenea</taxon>
        <taxon>Strigeidida</taxon>
        <taxon>Schistosomatoidea</taxon>
        <taxon>Schistosomatidae</taxon>
        <taxon>Schistosoma</taxon>
    </lineage>
</organism>
<dbReference type="AlphaFoldDB" id="A0A183LKC2"/>
<reference evidence="1 2" key="1">
    <citation type="submission" date="2018-11" db="EMBL/GenBank/DDBJ databases">
        <authorList>
            <consortium name="Pathogen Informatics"/>
        </authorList>
    </citation>
    <scope>NUCLEOTIDE SEQUENCE [LARGE SCALE GENOMIC DNA]</scope>
    <source>
        <strain evidence="1 2">Zambia</strain>
    </source>
</reference>
<sequence length="39" mass="4613">MLQSTEIHLNTYNGYMKSHVKGLNNSEFQVLHYVLYKVL</sequence>
<dbReference type="Proteomes" id="UP000277204">
    <property type="component" value="Unassembled WGS sequence"/>
</dbReference>
<accession>A0A183LKC2</accession>
<proteinExistence type="predicted"/>
<evidence type="ECO:0000313" key="1">
    <source>
        <dbReference type="EMBL" id="VDO60686.1"/>
    </source>
</evidence>